<evidence type="ECO:0000313" key="3">
    <source>
        <dbReference type="Proteomes" id="UP001501803"/>
    </source>
</evidence>
<dbReference type="Proteomes" id="UP001501803">
    <property type="component" value="Unassembled WGS sequence"/>
</dbReference>
<keyword evidence="3" id="KW-1185">Reference proteome</keyword>
<evidence type="ECO:0000256" key="1">
    <source>
        <dbReference type="SAM" id="MobiDB-lite"/>
    </source>
</evidence>
<gene>
    <name evidence="2" type="ORF">GCM10022381_14090</name>
</gene>
<evidence type="ECO:0008006" key="4">
    <source>
        <dbReference type="Google" id="ProtNLM"/>
    </source>
</evidence>
<feature type="region of interest" description="Disordered" evidence="1">
    <location>
        <begin position="79"/>
        <end position="99"/>
    </location>
</feature>
<dbReference type="RefSeq" id="WP_345063882.1">
    <property type="nucleotide sequence ID" value="NZ_BAABCN010000002.1"/>
</dbReference>
<dbReference type="Gene3D" id="3.40.50.720">
    <property type="entry name" value="NAD(P)-binding Rossmann-like Domain"/>
    <property type="match status" value="1"/>
</dbReference>
<evidence type="ECO:0000313" key="2">
    <source>
        <dbReference type="EMBL" id="GAA3872199.1"/>
    </source>
</evidence>
<organism evidence="2 3">
    <name type="scientific">Leifsonia kafniensis</name>
    <dbReference type="NCBI Taxonomy" id="475957"/>
    <lineage>
        <taxon>Bacteria</taxon>
        <taxon>Bacillati</taxon>
        <taxon>Actinomycetota</taxon>
        <taxon>Actinomycetes</taxon>
        <taxon>Micrococcales</taxon>
        <taxon>Microbacteriaceae</taxon>
        <taxon>Leifsonia</taxon>
    </lineage>
</organism>
<comment type="caution">
    <text evidence="2">The sequence shown here is derived from an EMBL/GenBank/DDBJ whole genome shotgun (WGS) entry which is preliminary data.</text>
</comment>
<dbReference type="EMBL" id="BAABCN010000002">
    <property type="protein sequence ID" value="GAA3872199.1"/>
    <property type="molecule type" value="Genomic_DNA"/>
</dbReference>
<name>A0ABP7KEA1_9MICO</name>
<protein>
    <recommendedName>
        <fullName evidence="4">Bacteriocin biosynthesis cyclodehydratase domain-containing protein</fullName>
    </recommendedName>
</protein>
<reference evidence="3" key="1">
    <citation type="journal article" date="2019" name="Int. J. Syst. Evol. Microbiol.">
        <title>The Global Catalogue of Microorganisms (GCM) 10K type strain sequencing project: providing services to taxonomists for standard genome sequencing and annotation.</title>
        <authorList>
            <consortium name="The Broad Institute Genomics Platform"/>
            <consortium name="The Broad Institute Genome Sequencing Center for Infectious Disease"/>
            <person name="Wu L."/>
            <person name="Ma J."/>
        </authorList>
    </citation>
    <scope>NUCLEOTIDE SEQUENCE [LARGE SCALE GENOMIC DNA]</scope>
    <source>
        <strain evidence="3">JCM 17021</strain>
    </source>
</reference>
<sequence>MVIRLNPQYPVVWRTPDSIQIGIDRPVTVVTHVSTALERVVNLLRVGLPRTSIVMMSREVGATDAELAGLLRALRPALIATGDDRSPESDPRTEPECVPERPTHTLVCIDGVGPTADGIARSLTGLGIPVLAASPVDPLAPVDPLDPLVDPARSPNHGTNRHLHAFAPPGAAPTGTAPPPPPLPAPTAAVAVVIGNYALDPRRHGRWLRRDIRHLPVLFGDRDVNIGPFVEPGVGPCLYCVELHHIDADPAWPAIAYQLSDRLAPTETARISMDVTALVAGIVADRVETGSSELAAVSFVLDAATGQLTRRAHQPHERCGCRALSEIASVPAGRADRGLIPTN</sequence>
<feature type="compositionally biased region" description="Basic and acidic residues" evidence="1">
    <location>
        <begin position="82"/>
        <end position="99"/>
    </location>
</feature>
<proteinExistence type="predicted"/>
<accession>A0ABP7KEA1</accession>